<dbReference type="Gene3D" id="2.60.169.10">
    <property type="entry name" value="Microviridae F protein"/>
    <property type="match status" value="2"/>
</dbReference>
<dbReference type="GO" id="GO:0039615">
    <property type="term" value="C:T=1 icosahedral viral capsid"/>
    <property type="evidence" value="ECO:0007669"/>
    <property type="project" value="UniProtKB-KW"/>
</dbReference>
<evidence type="ECO:0000256" key="2">
    <source>
        <dbReference type="ARBA" id="ARBA00022431"/>
    </source>
</evidence>
<evidence type="ECO:0000313" key="5">
    <source>
        <dbReference type="EMBL" id="UPW41241.1"/>
    </source>
</evidence>
<proteinExistence type="predicted"/>
<dbReference type="EMBL" id="OM869562">
    <property type="protein sequence ID" value="UPW41241.1"/>
    <property type="molecule type" value="Genomic_DNA"/>
</dbReference>
<name>A0A976N1P1_9VIRU</name>
<evidence type="ECO:0000256" key="3">
    <source>
        <dbReference type="ARBA" id="ARBA00022561"/>
    </source>
</evidence>
<dbReference type="InterPro" id="IPR003514">
    <property type="entry name" value="Microviridae_protein_F"/>
</dbReference>
<keyword evidence="4" id="KW-0946">Virion</keyword>
<dbReference type="GO" id="GO:0005198">
    <property type="term" value="F:structural molecule activity"/>
    <property type="evidence" value="ECO:0007669"/>
    <property type="project" value="InterPro"/>
</dbReference>
<dbReference type="InterPro" id="IPR037002">
    <property type="entry name" value="Microviridae_protein_F_sf"/>
</dbReference>
<organism evidence="5">
    <name type="scientific">Sigmofec virus UA08Rod_4774</name>
    <dbReference type="NCBI Taxonomy" id="2929409"/>
    <lineage>
        <taxon>Viruses</taxon>
        <taxon>Monodnaviria</taxon>
        <taxon>Sangervirae</taxon>
        <taxon>Phixviricota</taxon>
        <taxon>Malgrandaviricetes</taxon>
        <taxon>Petitvirales</taxon>
        <taxon>Microviridae</taxon>
    </lineage>
</organism>
<protein>
    <submittedName>
        <fullName evidence="5">Major capsid protein</fullName>
    </submittedName>
</protein>
<sequence length="769" mass="85575">MAIEKTIGGDQIGAGKKMRTELEGYSRSNFDLSRIFRTSAAPGTLIPCFNEIAQRGDTWNFNISSLIRTIPTRGPLFGTFTFDIHFFVCPIRLHVGAFHNDAVDLGNNMQDVLYPTIDVPVKQGGYNAQEIQWQSMDQSALLAYLGIRNPGHYYGSLKWVTRRFNALQVLNYFEIFKRYYSNKQEDKAYYIGDQQNANGPYNIDSHLANSTNRVSIYNNPDYPVYQNNGYKQIVFNKTIWIGQNTNYDLVIQYKTGRANWTKKDVFDWAKPGINGAGIIDQMGVRRITTTSGTTGPAVISWWPAMNNASQAGGYPTISIAENVGDQGVVIDGDTVSIFLKIRIESVNAAIVDFLGVNNFTAPASDYFTTGPLGAKDAIKLEMITIKPLPAGGTIALYPFPLKNIDEARWKVLKNCLPGEYVQIKRTGWTGTNNAEKPKTIDFLPYSALCDVAADGTPANAHSQNGLLVKTYNNDIYQNWLNTETIDAINQESGAAVVNGSIQIGNFILAEKIYKQRNKIAVSGGTYEDWAEAVYGISAERMCESPIFIGGARAKITFDEVVSTSETSNSDGSINPLGTLGGRGNLMPNSWKGGQFEVKITEDSLILGIMSITPDIDYSQGNWWGNTLQNNDQLHKPELDQIGFQQLLSDGFAGFDTKVTTETTSPVWGERKAYAMQPAWINYMTAVNQAFGDFANEKKAMFMTLNRRYAMSFKTDGSYDKIKDFTAYIDPTKFNYAFADATIESQNFWVQIAIDAKARRKMSSRIMPNL</sequence>
<reference evidence="5" key="1">
    <citation type="submission" date="2022-02" db="EMBL/GenBank/DDBJ databases">
        <title>Towards deciphering the DNA virus diversity associated with rodent species in the families Cricetidae and Heteromyidae.</title>
        <authorList>
            <person name="Lund M."/>
            <person name="Larsen B.B."/>
            <person name="Gryseels S."/>
            <person name="Kraberger S."/>
            <person name="Rowsey D.M."/>
            <person name="Steger L."/>
            <person name="Yule K.M."/>
            <person name="Upham N.S."/>
            <person name="Worobey M."/>
            <person name="Van Doorslaer K."/>
            <person name="Varsani A."/>
        </authorList>
    </citation>
    <scope>NUCLEOTIDE SEQUENCE</scope>
    <source>
        <strain evidence="5">UA08Rod_4774</strain>
    </source>
</reference>
<accession>A0A976N1P1</accession>
<evidence type="ECO:0000256" key="1">
    <source>
        <dbReference type="ARBA" id="ARBA00004328"/>
    </source>
</evidence>
<comment type="subcellular location">
    <subcellularLocation>
        <location evidence="1">Virion</location>
    </subcellularLocation>
</comment>
<keyword evidence="3" id="KW-0167">Capsid protein</keyword>
<dbReference type="Pfam" id="PF02305">
    <property type="entry name" value="Phage_F"/>
    <property type="match status" value="1"/>
</dbReference>
<keyword evidence="2" id="KW-1140">T=1 icosahedral capsid protein</keyword>
<evidence type="ECO:0000256" key="4">
    <source>
        <dbReference type="ARBA" id="ARBA00022844"/>
    </source>
</evidence>